<feature type="chain" id="PRO_5028954295" description="peptidoglycan lytic exotransglycosylase" evidence="6">
    <location>
        <begin position="20"/>
        <end position="395"/>
    </location>
</feature>
<dbReference type="GO" id="GO:0008933">
    <property type="term" value="F:peptidoglycan lytic transglycosylase activity"/>
    <property type="evidence" value="ECO:0007669"/>
    <property type="project" value="TreeGrafter"/>
</dbReference>
<dbReference type="GO" id="GO:0009254">
    <property type="term" value="P:peptidoglycan turnover"/>
    <property type="evidence" value="ECO:0007669"/>
    <property type="project" value="InterPro"/>
</dbReference>
<gene>
    <name evidence="8" type="ORF">G4223_16020</name>
</gene>
<dbReference type="Proteomes" id="UP000480684">
    <property type="component" value="Unassembled WGS sequence"/>
</dbReference>
<evidence type="ECO:0000313" key="9">
    <source>
        <dbReference type="Proteomes" id="UP000480684"/>
    </source>
</evidence>
<evidence type="ECO:0000256" key="6">
    <source>
        <dbReference type="SAM" id="SignalP"/>
    </source>
</evidence>
<dbReference type="EC" id="4.2.2.n1" evidence="2"/>
<feature type="signal peptide" evidence="6">
    <location>
        <begin position="1"/>
        <end position="19"/>
    </location>
</feature>
<dbReference type="InterPro" id="IPR010611">
    <property type="entry name" value="3D_dom"/>
</dbReference>
<comment type="catalytic activity">
    <reaction evidence="1">
        <text>Exolytic cleavage of the (1-&gt;4)-beta-glycosidic linkage between N-acetylmuramic acid (MurNAc) and N-acetylglucosamine (GlcNAc) residues in peptidoglycan, from either the reducing or the non-reducing ends of the peptidoglycan chains, with concomitant formation of a 1,6-anhydrobond in the MurNAc residue.</text>
        <dbReference type="EC" id="4.2.2.n1"/>
    </reaction>
</comment>
<dbReference type="InterPro" id="IPR036908">
    <property type="entry name" value="RlpA-like_sf"/>
</dbReference>
<dbReference type="InterPro" id="IPR026044">
    <property type="entry name" value="MltA"/>
</dbReference>
<dbReference type="Gene3D" id="2.40.240.50">
    <property type="entry name" value="Barwin-like endoglucanases"/>
    <property type="match status" value="1"/>
</dbReference>
<evidence type="ECO:0000256" key="2">
    <source>
        <dbReference type="ARBA" id="ARBA00012587"/>
    </source>
</evidence>
<dbReference type="PIRSF" id="PIRSF019422">
    <property type="entry name" value="MltA"/>
    <property type="match status" value="1"/>
</dbReference>
<dbReference type="CDD" id="cd14485">
    <property type="entry name" value="mltA_like_LT_A"/>
    <property type="match status" value="1"/>
</dbReference>
<keyword evidence="9" id="KW-1185">Reference proteome</keyword>
<dbReference type="RefSeq" id="WP_163681842.1">
    <property type="nucleotide sequence ID" value="NZ_JAAIYP010000042.1"/>
</dbReference>
<comment type="caution">
    <text evidence="8">The sequence shown here is derived from an EMBL/GenBank/DDBJ whole genome shotgun (WGS) entry which is preliminary data.</text>
</comment>
<reference evidence="8 9" key="1">
    <citation type="submission" date="2020-02" db="EMBL/GenBank/DDBJ databases">
        <authorList>
            <person name="Dziuba M."/>
            <person name="Kuznetsov B."/>
            <person name="Mardanov A."/>
            <person name="Ravin N."/>
            <person name="Grouzdev D."/>
        </authorList>
    </citation>
    <scope>NUCLEOTIDE SEQUENCE [LARGE SCALE GENOMIC DNA]</scope>
    <source>
        <strain evidence="8 9">SpK</strain>
    </source>
</reference>
<keyword evidence="4" id="KW-0961">Cell wall biogenesis/degradation</keyword>
<evidence type="ECO:0000313" key="8">
    <source>
        <dbReference type="EMBL" id="NFV81617.1"/>
    </source>
</evidence>
<accession>A0A7C9QVR4</accession>
<name>A0A7C9QVR4_9PROT</name>
<dbReference type="GO" id="GO:0071555">
    <property type="term" value="P:cell wall organization"/>
    <property type="evidence" value="ECO:0007669"/>
    <property type="project" value="UniProtKB-KW"/>
</dbReference>
<dbReference type="PANTHER" id="PTHR30124:SF0">
    <property type="entry name" value="MEMBRANE-BOUND LYTIC MUREIN TRANSGLYCOSYLASE A"/>
    <property type="match status" value="1"/>
</dbReference>
<dbReference type="Pfam" id="PF06725">
    <property type="entry name" value="3D"/>
    <property type="match status" value="1"/>
</dbReference>
<keyword evidence="3" id="KW-0456">Lyase</keyword>
<dbReference type="Gene3D" id="2.40.40.10">
    <property type="entry name" value="RlpA-like domain"/>
    <property type="match status" value="1"/>
</dbReference>
<dbReference type="PROSITE" id="PS51257">
    <property type="entry name" value="PROKAR_LIPOPROTEIN"/>
    <property type="match status" value="1"/>
</dbReference>
<dbReference type="Pfam" id="PF03562">
    <property type="entry name" value="MltA"/>
    <property type="match status" value="1"/>
</dbReference>
<evidence type="ECO:0000259" key="7">
    <source>
        <dbReference type="SMART" id="SM00925"/>
    </source>
</evidence>
<dbReference type="SMART" id="SM00925">
    <property type="entry name" value="MltA"/>
    <property type="match status" value="1"/>
</dbReference>
<dbReference type="PANTHER" id="PTHR30124">
    <property type="entry name" value="MEMBRANE-BOUND LYTIC MUREIN TRANSGLYCOSYLASE A"/>
    <property type="match status" value="1"/>
</dbReference>
<dbReference type="GO" id="GO:0019867">
    <property type="term" value="C:outer membrane"/>
    <property type="evidence" value="ECO:0007669"/>
    <property type="project" value="InterPro"/>
</dbReference>
<dbReference type="InterPro" id="IPR005300">
    <property type="entry name" value="MltA_B"/>
</dbReference>
<protein>
    <recommendedName>
        <fullName evidence="2">peptidoglycan lytic exotransglycosylase</fullName>
        <ecNumber evidence="2">4.2.2.n1</ecNumber>
    </recommendedName>
    <alternativeName>
        <fullName evidence="5">Murein hydrolase A</fullName>
    </alternativeName>
</protein>
<proteinExistence type="predicted"/>
<dbReference type="GO" id="GO:0009253">
    <property type="term" value="P:peptidoglycan catabolic process"/>
    <property type="evidence" value="ECO:0007669"/>
    <property type="project" value="TreeGrafter"/>
</dbReference>
<dbReference type="CDD" id="cd14668">
    <property type="entry name" value="mlta_B"/>
    <property type="match status" value="1"/>
</dbReference>
<sequence>MRRLSLTLMVLGLAACAEAPVRAPAPLPAPPPVAGPDRLDLRPMAFSEIPGWTEDTPGAVLPAMVRSCNRLLKLPPDKSIGADGAGGVVSDWYGPCAEVRRLPAGDHGTARAFFETWFTPYLATNNGRAEGTFTGYFEPELAGSRTRTARYNVPLLGKPSDMVLREGPGGETQVGRMVGGRFEAYPTRAEIEAGALAKVAQPVAWVADPVDAHIMHIQGGGRIRLDDGSVLRLAVAGTNGHKFVGIGKILRDRGLVTDTSMPGVRAWLKANPVKAREVMAQNPRYVFYRPMGGDGPIGSEGVPLTPERSMAVDTRFVPLGVPVYLDTVDPSGQPLRRLVMAQDTGSAIKGVVRGDYFWGQGEAAFEKAGRMKSPGRYWLLLPRARSPRLAAVDLD</sequence>
<dbReference type="EMBL" id="JAAIYP010000042">
    <property type="protein sequence ID" value="NFV81617.1"/>
    <property type="molecule type" value="Genomic_DNA"/>
</dbReference>
<dbReference type="AlphaFoldDB" id="A0A7C9QVR4"/>
<evidence type="ECO:0000256" key="4">
    <source>
        <dbReference type="ARBA" id="ARBA00023316"/>
    </source>
</evidence>
<dbReference type="GO" id="GO:0004553">
    <property type="term" value="F:hydrolase activity, hydrolyzing O-glycosyl compounds"/>
    <property type="evidence" value="ECO:0007669"/>
    <property type="project" value="InterPro"/>
</dbReference>
<organism evidence="8 9">
    <name type="scientific">Magnetospirillum aberrantis SpK</name>
    <dbReference type="NCBI Taxonomy" id="908842"/>
    <lineage>
        <taxon>Bacteria</taxon>
        <taxon>Pseudomonadati</taxon>
        <taxon>Pseudomonadota</taxon>
        <taxon>Alphaproteobacteria</taxon>
        <taxon>Rhodospirillales</taxon>
        <taxon>Rhodospirillaceae</taxon>
        <taxon>Magnetospirillum</taxon>
    </lineage>
</organism>
<evidence type="ECO:0000256" key="5">
    <source>
        <dbReference type="ARBA" id="ARBA00030918"/>
    </source>
</evidence>
<evidence type="ECO:0000256" key="1">
    <source>
        <dbReference type="ARBA" id="ARBA00001420"/>
    </source>
</evidence>
<evidence type="ECO:0000256" key="3">
    <source>
        <dbReference type="ARBA" id="ARBA00023239"/>
    </source>
</evidence>
<keyword evidence="6" id="KW-0732">Signal</keyword>
<feature type="domain" description="Lytic transglycosylase MltA" evidence="7">
    <location>
        <begin position="140"/>
        <end position="289"/>
    </location>
</feature>
<dbReference type="SUPFAM" id="SSF50685">
    <property type="entry name" value="Barwin-like endoglucanases"/>
    <property type="match status" value="1"/>
</dbReference>